<feature type="region of interest" description="Disordered" evidence="2">
    <location>
        <begin position="493"/>
        <end position="512"/>
    </location>
</feature>
<evidence type="ECO:0000256" key="2">
    <source>
        <dbReference type="SAM" id="MobiDB-lite"/>
    </source>
</evidence>
<dbReference type="PROSITE" id="PS50994">
    <property type="entry name" value="INTEGRASE"/>
    <property type="match status" value="1"/>
</dbReference>
<dbReference type="NCBIfam" id="NF033546">
    <property type="entry name" value="transpos_IS21"/>
    <property type="match status" value="1"/>
</dbReference>
<evidence type="ECO:0000256" key="1">
    <source>
        <dbReference type="ARBA" id="ARBA00009277"/>
    </source>
</evidence>
<comment type="similarity">
    <text evidence="1">Belongs to the transposase IS21/IS408/IS1162 family.</text>
</comment>
<evidence type="ECO:0000313" key="4">
    <source>
        <dbReference type="EMBL" id="GAA4461379.1"/>
    </source>
</evidence>
<reference evidence="5" key="1">
    <citation type="journal article" date="2019" name="Int. J. Syst. Evol. Microbiol.">
        <title>The Global Catalogue of Microorganisms (GCM) 10K type strain sequencing project: providing services to taxonomists for standard genome sequencing and annotation.</title>
        <authorList>
            <consortium name="The Broad Institute Genomics Platform"/>
            <consortium name="The Broad Institute Genome Sequencing Center for Infectious Disease"/>
            <person name="Wu L."/>
            <person name="Ma J."/>
        </authorList>
    </citation>
    <scope>NUCLEOTIDE SEQUENCE [LARGE SCALE GENOMIC DNA]</scope>
    <source>
        <strain evidence="5">JCM 17927</strain>
    </source>
</reference>
<keyword evidence="5" id="KW-1185">Reference proteome</keyword>
<sequence>MYQLRRILQLRQQGYSKRAIAATLALARSTVDQYLATIESHFDSLDQALNWQDDQLHRLLAQPLTPKADRIGDLYERFPSFDAQLSKPGVTRFHLWSLYKQHNPDGLQYTQFCWRYQQWLQTQRTVMHIEHKAGDKLFVDFAGKRLTVIDATTNQPLTYEFFVAILGCSQLTYAVAMNSQRKEDFLAGLGNSLIFMGGVPAAIVPDNLKAAVQTANRYEPDLNETIQDFAAHYGTCIYPTRSRKPRDKALVEGAVNILYQRVYTALQDKPFHSLQELNQQIMHLVEAHNQQLFQGKTYSRRQRFETLEAAQLRPLPADSYELKEYRLAKVQVNSHVLLQPDKHYYSVPYRFVGQQLKLVYTQHTVEMYHQHERIAFHARCRLAYGYSTQPGHLPPQQQWVSQWSADFFRQQALQAGPWLARAIEQVLKRLEEPLHAYPQQVYRSCAGILSLVKKVEPDRLEKACERALYYGSVSYKILRGILDSELDRLPLPQTPTTTIPAHENIRGATAYQ</sequence>
<dbReference type="InterPro" id="IPR036397">
    <property type="entry name" value="RNaseH_sf"/>
</dbReference>
<accession>A0ABP8N4V4</accession>
<dbReference type="Pfam" id="PF22483">
    <property type="entry name" value="Mu-transpos_C_2"/>
    <property type="match status" value="1"/>
</dbReference>
<organism evidence="4 5">
    <name type="scientific">Nibrella saemangeumensis</name>
    <dbReference type="NCBI Taxonomy" id="1084526"/>
    <lineage>
        <taxon>Bacteria</taxon>
        <taxon>Pseudomonadati</taxon>
        <taxon>Bacteroidota</taxon>
        <taxon>Cytophagia</taxon>
        <taxon>Cytophagales</taxon>
        <taxon>Spirosomataceae</taxon>
        <taxon>Nibrella</taxon>
    </lineage>
</organism>
<dbReference type="RefSeq" id="WP_345245707.1">
    <property type="nucleotide sequence ID" value="NZ_BAABHD010000061.1"/>
</dbReference>
<evidence type="ECO:0000313" key="5">
    <source>
        <dbReference type="Proteomes" id="UP001501175"/>
    </source>
</evidence>
<feature type="domain" description="Integrase catalytic" evidence="3">
    <location>
        <begin position="129"/>
        <end position="311"/>
    </location>
</feature>
<gene>
    <name evidence="4" type="primary">istA_2</name>
    <name evidence="4" type="ORF">GCM10023189_36860</name>
</gene>
<proteinExistence type="inferred from homology"/>
<dbReference type="PANTHER" id="PTHR35004:SF8">
    <property type="entry name" value="TRANSPOSASE RV3428C-RELATED"/>
    <property type="match status" value="1"/>
</dbReference>
<dbReference type="InterPro" id="IPR054353">
    <property type="entry name" value="IstA-like_C"/>
</dbReference>
<dbReference type="Proteomes" id="UP001501175">
    <property type="component" value="Unassembled WGS sequence"/>
</dbReference>
<dbReference type="PANTHER" id="PTHR35004">
    <property type="entry name" value="TRANSPOSASE RV3428C-RELATED"/>
    <property type="match status" value="1"/>
</dbReference>
<dbReference type="InterPro" id="IPR001584">
    <property type="entry name" value="Integrase_cat-core"/>
</dbReference>
<name>A0ABP8N4V4_9BACT</name>
<protein>
    <submittedName>
        <fullName evidence="4">IS21-like element ISPsy14 family transposase</fullName>
    </submittedName>
</protein>
<evidence type="ECO:0000259" key="3">
    <source>
        <dbReference type="PROSITE" id="PS50994"/>
    </source>
</evidence>
<dbReference type="InterPro" id="IPR012337">
    <property type="entry name" value="RNaseH-like_sf"/>
</dbReference>
<dbReference type="Gene3D" id="3.30.420.10">
    <property type="entry name" value="Ribonuclease H-like superfamily/Ribonuclease H"/>
    <property type="match status" value="1"/>
</dbReference>
<comment type="caution">
    <text evidence="4">The sequence shown here is derived from an EMBL/GenBank/DDBJ whole genome shotgun (WGS) entry which is preliminary data.</text>
</comment>
<dbReference type="EMBL" id="BAABHD010000061">
    <property type="protein sequence ID" value="GAA4461379.1"/>
    <property type="molecule type" value="Genomic_DNA"/>
</dbReference>
<dbReference type="SUPFAM" id="SSF53098">
    <property type="entry name" value="Ribonuclease H-like"/>
    <property type="match status" value="1"/>
</dbReference>